<dbReference type="RefSeq" id="WP_312644945.1">
    <property type="nucleotide sequence ID" value="NZ_CP116967.1"/>
</dbReference>
<evidence type="ECO:0000313" key="4">
    <source>
        <dbReference type="EMBL" id="WNM58737.1"/>
    </source>
</evidence>
<organism evidence="4 5">
    <name type="scientific">Candidatus Nitrospira allomarina</name>
    <dbReference type="NCBI Taxonomy" id="3020900"/>
    <lineage>
        <taxon>Bacteria</taxon>
        <taxon>Pseudomonadati</taxon>
        <taxon>Nitrospirota</taxon>
        <taxon>Nitrospiria</taxon>
        <taxon>Nitrospirales</taxon>
        <taxon>Nitrospiraceae</taxon>
        <taxon>Nitrospira</taxon>
    </lineage>
</organism>
<keyword evidence="1" id="KW-0808">Transferase</keyword>
<evidence type="ECO:0000256" key="2">
    <source>
        <dbReference type="ARBA" id="ARBA00022777"/>
    </source>
</evidence>
<evidence type="ECO:0000256" key="1">
    <source>
        <dbReference type="ARBA" id="ARBA00022679"/>
    </source>
</evidence>
<evidence type="ECO:0000313" key="5">
    <source>
        <dbReference type="Proteomes" id="UP001302719"/>
    </source>
</evidence>
<protein>
    <submittedName>
        <fullName evidence="4">PfkB family carbohydrate kinase</fullName>
    </submittedName>
</protein>
<dbReference type="KEGG" id="nall:PP769_02925"/>
<accession>A0AA96JSM7</accession>
<dbReference type="GO" id="GO:0016301">
    <property type="term" value="F:kinase activity"/>
    <property type="evidence" value="ECO:0007669"/>
    <property type="project" value="UniProtKB-KW"/>
</dbReference>
<dbReference type="Pfam" id="PF00294">
    <property type="entry name" value="PfkB"/>
    <property type="match status" value="1"/>
</dbReference>
<dbReference type="AlphaFoldDB" id="A0AA96JSM7"/>
<keyword evidence="2 4" id="KW-0418">Kinase</keyword>
<name>A0AA96JSM7_9BACT</name>
<dbReference type="PROSITE" id="PS00584">
    <property type="entry name" value="PFKB_KINASES_2"/>
    <property type="match status" value="1"/>
</dbReference>
<dbReference type="InterPro" id="IPR002173">
    <property type="entry name" value="Carboh/pur_kinase_PfkB_CS"/>
</dbReference>
<dbReference type="PANTHER" id="PTHR10584:SF166">
    <property type="entry name" value="RIBOKINASE"/>
    <property type="match status" value="1"/>
</dbReference>
<dbReference type="SUPFAM" id="SSF53613">
    <property type="entry name" value="Ribokinase-like"/>
    <property type="match status" value="1"/>
</dbReference>
<dbReference type="EMBL" id="CP116967">
    <property type="protein sequence ID" value="WNM58737.1"/>
    <property type="molecule type" value="Genomic_DNA"/>
</dbReference>
<dbReference type="InterPro" id="IPR029056">
    <property type="entry name" value="Ribokinase-like"/>
</dbReference>
<evidence type="ECO:0000259" key="3">
    <source>
        <dbReference type="Pfam" id="PF00294"/>
    </source>
</evidence>
<proteinExistence type="predicted"/>
<gene>
    <name evidence="4" type="ORF">PP769_02925</name>
</gene>
<dbReference type="Proteomes" id="UP001302719">
    <property type="component" value="Chromosome"/>
</dbReference>
<feature type="domain" description="Carbohydrate kinase PfkB" evidence="3">
    <location>
        <begin position="21"/>
        <end position="275"/>
    </location>
</feature>
<dbReference type="GO" id="GO:0005829">
    <property type="term" value="C:cytosol"/>
    <property type="evidence" value="ECO:0007669"/>
    <property type="project" value="TreeGrafter"/>
</dbReference>
<dbReference type="InterPro" id="IPR011611">
    <property type="entry name" value="PfkB_dom"/>
</dbReference>
<reference evidence="4 5" key="1">
    <citation type="submission" date="2023-01" db="EMBL/GenBank/DDBJ databases">
        <title>Cultivation and genomic characterization of new, ubiquitous marine nitrite-oxidizing bacteria from the Nitrospirales.</title>
        <authorList>
            <person name="Mueller A.J."/>
            <person name="Daebeler A."/>
            <person name="Herbold C.W."/>
            <person name="Kirkegaard R.H."/>
            <person name="Daims H."/>
        </authorList>
    </citation>
    <scope>NUCLEOTIDE SEQUENCE [LARGE SCALE GENOMIC DNA]</scope>
    <source>
        <strain evidence="4 5">VA</strain>
    </source>
</reference>
<dbReference type="PANTHER" id="PTHR10584">
    <property type="entry name" value="SUGAR KINASE"/>
    <property type="match status" value="1"/>
</dbReference>
<keyword evidence="5" id="KW-1185">Reference proteome</keyword>
<dbReference type="Gene3D" id="3.40.1190.20">
    <property type="match status" value="1"/>
</dbReference>
<sequence>MGNLLVVGSVAFDSVRTPFGEASNVLGGSATYFSTSASFFTDVNLIAVVGEDFPKEHLDFLHSRGINLDGLEHRPGKTFRWRGEYSYQLNEAQTLETHLNVLETFRPKIPDSYTTPSALFLGNIDPELQLDVLNQVKRPSIVACDTMNFWIEGKREALWKVLEHIDILVINDGEARALGSDANLVQVAKRILSRGPKTLIIKRGEYGVLMFHQQEIFGAPAYPLEAVKDPTGAGDTFAGGFMGYLSATENYSQAGLRQAIIFGSVMASFNVEEFSLDRLRHLTREEIDQRFTSFKHLTHFEDLS</sequence>